<dbReference type="PANTHER" id="PTHR10788:SF15">
    <property type="entry name" value="TREHALOSE SYNTHASE COMPLEX REGULATORY SUBUNIT TPS3-RELATED"/>
    <property type="match status" value="1"/>
</dbReference>
<dbReference type="GO" id="GO:0005829">
    <property type="term" value="C:cytosol"/>
    <property type="evidence" value="ECO:0007669"/>
    <property type="project" value="TreeGrafter"/>
</dbReference>
<accession>A0AAJ5Z2A2</accession>
<dbReference type="Pfam" id="PF02358">
    <property type="entry name" value="Trehalose_PPase"/>
    <property type="match status" value="1"/>
</dbReference>
<keyword evidence="4" id="KW-1185">Reference proteome</keyword>
<dbReference type="GO" id="GO:0003825">
    <property type="term" value="F:alpha,alpha-trehalose-phosphate synthase (UDP-forming) activity"/>
    <property type="evidence" value="ECO:0007669"/>
    <property type="project" value="TreeGrafter"/>
</dbReference>
<dbReference type="GO" id="GO:0004672">
    <property type="term" value="F:protein kinase activity"/>
    <property type="evidence" value="ECO:0007669"/>
    <property type="project" value="InterPro"/>
</dbReference>
<name>A0AAJ5Z2A2_9BASI</name>
<sequence>MLHEAWASTPPRPPPSEWSAGSDTDGSPLPTPPRVSHVYDLHDHEDTRPSTPHTLRRYRADTPNDATCRPSRHPPPQTPMVSSLSRSMASQRSVGRDLHKLRSSVRTGSMHIPARRVQRYQDDEDVTHEKDELLQGPSQDRPEDGPAEPWAPERAPMPPAAPAPEDEARAFDYLQLMWEEAERQHQAGFVPSNPHHQKSMAKETTFRGCRFIKVRRAGEGGFSTVWQVHGPVAIPAAVPDAEPDAVRMESVDERQQGYFAMKQVSLRRLEPESRDELVQEAQLLEQLAQKPGHEQYILRYFGHRLNRDTLKILLELGDMDFSHILKAQAPLSRVQICEYWQQMLEAVHFIHEKGNLVHTDLKPANFLMAKGRLKLIDFGIAQKIPIGTIHISREAIIGTPNYMAPEAIKIAKAHGRRVYKAGKASDVWSLGCILYQMVYGRPPFDRLSGEKKLEAIMDPAHDIPFPPHRVLDDPTSEPVDAPMLEALTASLRYDAQTRAQIPALLGSELFHHHLGETVTISRKTLRALVVRLQQHAIQGELTDTNAIQRADVGARPVLPRHGHDPSRSWECGPMPDAQGRRRVLIAAYLLPKTIEFQPDEEQEADESATERTYSPPTQQGTSHTEKLAHQLTSSLMEAIDKEQARSRVLAGRPGRVSSTMSSSPRQALSAPRDRVNMAELMADAAAGTKPSYVQRSSSSITSYEVDMEKRRSEKAPQEVKSSLSDHGRRASAQGELDTSQTTPPRSIPPPVSSTSSTSPLPIPISIISDLEAKSHQGTASAPTPTENPYGLGSSTPVASVRSSAATSSSTPRLMEHPPLAPGWTDGIEDLHTTLKPNAAPPPRGPTPASTEGAVRDEERRTNTVWRFNIARPALRSRSKRFSPSQQSIPFEFLPSPGANHGLFNAVNSAGTQVASKSVYVGTLGIEMDWLSTHMRDEIDAKAMDQHKCVPVWLKDDDYVHCYHHYCKQILWPTFHYTQPSAQTLETEHDAFHAYVKVNQSFADRIVAEYREGDVIWIHDYHLLLVPAMVRAALPRAPIGLFVHIAFPSSEIFRCLSRRVELLRGMLGADLIGFQTHNFFQHFRQTVSRILQLPTTSRGIILQRSFVTVAPFPIGIDVRVLNQRRQHPDVREWVAKLKERFAGMRVIVGRDKLDWIKGVREKLLAFELFLDQHPEWVGRVVLVQVALATVQENHEVGDVSDIVSRINRKHSSLTYQPVVFLHVNEITFSQYLALLTMADAFVATSLREGMNLTSHEYVIAQEERKRPLILSEFTGAYSALRACIGINPFHAQQVAQAIERALTMDEDEMAQRWMDLHRTVVSQTAEHWVLSVLSQLERAHLSQPSPNTMFTPRLEIGQMQAEWRVAGTRLVLLSLEHTLVWEDAKQLHEHGFEPPAELVGVLRRLTADPHNYVYVLSRKSTTDLDQLARAVPALGIIAENGCYAQHCTRAPDGACEWMSLVDGIDMKWREPVRNILDYFTERTPGAWIEERSTTITWYFCEGTTNQQDVAWARRQASEVQSLITDSLGERFSLRMINENTHFVIMPKNVGFTPAVQYMLALDNMGSLPVRQGTPGKALFEFVLYIGHDEKLISHLNHVDLPFAPRTCTTARPDTIAGSIASCQLEPGKQVLDALEEIVDLHLRDLKWGGPAMMDV</sequence>
<dbReference type="GO" id="GO:0004805">
    <property type="term" value="F:trehalose-phosphatase activity"/>
    <property type="evidence" value="ECO:0007669"/>
    <property type="project" value="TreeGrafter"/>
</dbReference>
<dbReference type="CDD" id="cd03788">
    <property type="entry name" value="GT20_TPS"/>
    <property type="match status" value="1"/>
</dbReference>
<feature type="compositionally biased region" description="Polar residues" evidence="1">
    <location>
        <begin position="656"/>
        <end position="666"/>
    </location>
</feature>
<feature type="compositionally biased region" description="Basic and acidic residues" evidence="1">
    <location>
        <begin position="706"/>
        <end position="728"/>
    </location>
</feature>
<dbReference type="InterPro" id="IPR011009">
    <property type="entry name" value="Kinase-like_dom_sf"/>
</dbReference>
<dbReference type="Proteomes" id="UP001217582">
    <property type="component" value="Chromosome 6"/>
</dbReference>
<evidence type="ECO:0000256" key="1">
    <source>
        <dbReference type="SAM" id="MobiDB-lite"/>
    </source>
</evidence>
<dbReference type="InterPro" id="IPR036412">
    <property type="entry name" value="HAD-like_sf"/>
</dbReference>
<feature type="region of interest" description="Disordered" evidence="1">
    <location>
        <begin position="595"/>
        <end position="625"/>
    </location>
</feature>
<feature type="domain" description="Protein kinase" evidence="2">
    <location>
        <begin position="211"/>
        <end position="514"/>
    </location>
</feature>
<feature type="compositionally biased region" description="Low complexity" evidence="1">
    <location>
        <begin position="752"/>
        <end position="768"/>
    </location>
</feature>
<dbReference type="SUPFAM" id="SSF53756">
    <property type="entry name" value="UDP-Glycosyltransferase/glycogen phosphorylase"/>
    <property type="match status" value="1"/>
</dbReference>
<dbReference type="Pfam" id="PF00982">
    <property type="entry name" value="Glyco_transf_20"/>
    <property type="match status" value="1"/>
</dbReference>
<feature type="region of interest" description="Disordered" evidence="1">
    <location>
        <begin position="1"/>
        <end position="163"/>
    </location>
</feature>
<feature type="compositionally biased region" description="Acidic residues" evidence="1">
    <location>
        <begin position="597"/>
        <end position="607"/>
    </location>
</feature>
<feature type="compositionally biased region" description="Low complexity" evidence="1">
    <location>
        <begin position="793"/>
        <end position="812"/>
    </location>
</feature>
<feature type="region of interest" description="Disordered" evidence="1">
    <location>
        <begin position="556"/>
        <end position="575"/>
    </location>
</feature>
<dbReference type="Gene3D" id="1.10.510.10">
    <property type="entry name" value="Transferase(Phosphotransferase) domain 1"/>
    <property type="match status" value="1"/>
</dbReference>
<protein>
    <recommendedName>
        <fullName evidence="2">Protein kinase domain-containing protein</fullName>
    </recommendedName>
</protein>
<evidence type="ECO:0000259" key="2">
    <source>
        <dbReference type="PROSITE" id="PS50011"/>
    </source>
</evidence>
<organism evidence="3 4">
    <name type="scientific">Malassezia arunalokei</name>
    <dbReference type="NCBI Taxonomy" id="1514897"/>
    <lineage>
        <taxon>Eukaryota</taxon>
        <taxon>Fungi</taxon>
        <taxon>Dikarya</taxon>
        <taxon>Basidiomycota</taxon>
        <taxon>Ustilaginomycotina</taxon>
        <taxon>Malasseziomycetes</taxon>
        <taxon>Malasseziales</taxon>
        <taxon>Malasseziaceae</taxon>
        <taxon>Malassezia</taxon>
    </lineage>
</organism>
<gene>
    <name evidence="3" type="ORF">MARU1_003239</name>
</gene>
<feature type="compositionally biased region" description="Polar residues" evidence="1">
    <location>
        <begin position="691"/>
        <end position="702"/>
    </location>
</feature>
<feature type="compositionally biased region" description="Polar residues" evidence="1">
    <location>
        <begin position="775"/>
        <end position="786"/>
    </location>
</feature>
<feature type="region of interest" description="Disordered" evidence="1">
    <location>
        <begin position="645"/>
        <end position="672"/>
    </location>
</feature>
<evidence type="ECO:0000313" key="4">
    <source>
        <dbReference type="Proteomes" id="UP001217582"/>
    </source>
</evidence>
<dbReference type="PROSITE" id="PS00108">
    <property type="entry name" value="PROTEIN_KINASE_ST"/>
    <property type="match status" value="1"/>
</dbReference>
<dbReference type="InterPro" id="IPR003337">
    <property type="entry name" value="Trehalose_PPase"/>
</dbReference>
<dbReference type="PANTHER" id="PTHR10788">
    <property type="entry name" value="TREHALOSE-6-PHOSPHATE SYNTHASE"/>
    <property type="match status" value="1"/>
</dbReference>
<feature type="compositionally biased region" description="Low complexity" evidence="1">
    <location>
        <begin position="80"/>
        <end position="93"/>
    </location>
</feature>
<dbReference type="InterPro" id="IPR008271">
    <property type="entry name" value="Ser/Thr_kinase_AS"/>
</dbReference>
<dbReference type="EMBL" id="CP119921">
    <property type="protein sequence ID" value="WFD17191.1"/>
    <property type="molecule type" value="Genomic_DNA"/>
</dbReference>
<dbReference type="SUPFAM" id="SSF56784">
    <property type="entry name" value="HAD-like"/>
    <property type="match status" value="1"/>
</dbReference>
<dbReference type="InterPro" id="IPR000719">
    <property type="entry name" value="Prot_kinase_dom"/>
</dbReference>
<dbReference type="GO" id="GO:0005992">
    <property type="term" value="P:trehalose biosynthetic process"/>
    <property type="evidence" value="ECO:0007669"/>
    <property type="project" value="InterPro"/>
</dbReference>
<proteinExistence type="predicted"/>
<dbReference type="GO" id="GO:0005946">
    <property type="term" value="C:alpha,alpha-trehalose-phosphate synthase complex (UDP-forming)"/>
    <property type="evidence" value="ECO:0007669"/>
    <property type="project" value="TreeGrafter"/>
</dbReference>
<feature type="compositionally biased region" description="Polar residues" evidence="1">
    <location>
        <begin position="610"/>
        <end position="622"/>
    </location>
</feature>
<dbReference type="InterPro" id="IPR001830">
    <property type="entry name" value="Glyco_trans_20"/>
</dbReference>
<feature type="compositionally biased region" description="Basic and acidic residues" evidence="1">
    <location>
        <begin position="37"/>
        <end position="48"/>
    </location>
</feature>
<dbReference type="Gene3D" id="3.30.200.20">
    <property type="entry name" value="Phosphorylase Kinase, domain 1"/>
    <property type="match status" value="1"/>
</dbReference>
<dbReference type="Pfam" id="PF00069">
    <property type="entry name" value="Pkinase"/>
    <property type="match status" value="1"/>
</dbReference>
<dbReference type="Gene3D" id="3.40.50.2000">
    <property type="entry name" value="Glycogen Phosphorylase B"/>
    <property type="match status" value="2"/>
</dbReference>
<dbReference type="PROSITE" id="PS50011">
    <property type="entry name" value="PROTEIN_KINASE_DOM"/>
    <property type="match status" value="1"/>
</dbReference>
<dbReference type="GO" id="GO:0005524">
    <property type="term" value="F:ATP binding"/>
    <property type="evidence" value="ECO:0007669"/>
    <property type="project" value="InterPro"/>
</dbReference>
<dbReference type="SMART" id="SM00220">
    <property type="entry name" value="S_TKc"/>
    <property type="match status" value="1"/>
</dbReference>
<reference evidence="3 4" key="1">
    <citation type="submission" date="2023-03" db="EMBL/GenBank/DDBJ databases">
        <title>Mating type loci evolution in Malassezia.</title>
        <authorList>
            <person name="Coelho M.A."/>
        </authorList>
    </citation>
    <scope>NUCLEOTIDE SEQUENCE [LARGE SCALE GENOMIC DNA]</scope>
    <source>
        <strain evidence="3 4">CBS 13387</strain>
    </source>
</reference>
<feature type="region of interest" description="Disordered" evidence="1">
    <location>
        <begin position="686"/>
        <end position="858"/>
    </location>
</feature>
<dbReference type="FunFam" id="3.40.50.2000:FF:000036">
    <property type="entry name" value="Alpha,alpha-trehalose-phosphate synthase subunit Tps2"/>
    <property type="match status" value="1"/>
</dbReference>
<evidence type="ECO:0000313" key="3">
    <source>
        <dbReference type="EMBL" id="WFD17191.1"/>
    </source>
</evidence>
<dbReference type="SUPFAM" id="SSF56112">
    <property type="entry name" value="Protein kinase-like (PK-like)"/>
    <property type="match status" value="1"/>
</dbReference>